<evidence type="ECO:0000313" key="2">
    <source>
        <dbReference type="Proteomes" id="UP001177260"/>
    </source>
</evidence>
<protein>
    <submittedName>
        <fullName evidence="1">Uncharacterized protein</fullName>
    </submittedName>
</protein>
<proteinExistence type="predicted"/>
<evidence type="ECO:0000313" key="1">
    <source>
        <dbReference type="EMBL" id="KAK1139196.1"/>
    </source>
</evidence>
<comment type="caution">
    <text evidence="1">The sequence shown here is derived from an EMBL/GenBank/DDBJ whole genome shotgun (WGS) entry which is preliminary data.</text>
</comment>
<dbReference type="EMBL" id="JAOPJF010000114">
    <property type="protein sequence ID" value="KAK1139196.1"/>
    <property type="molecule type" value="Genomic_DNA"/>
</dbReference>
<organism evidence="1 2">
    <name type="scientific">Aspergillus melleus</name>
    <dbReference type="NCBI Taxonomy" id="138277"/>
    <lineage>
        <taxon>Eukaryota</taxon>
        <taxon>Fungi</taxon>
        <taxon>Dikarya</taxon>
        <taxon>Ascomycota</taxon>
        <taxon>Pezizomycotina</taxon>
        <taxon>Eurotiomycetes</taxon>
        <taxon>Eurotiomycetidae</taxon>
        <taxon>Eurotiales</taxon>
        <taxon>Aspergillaceae</taxon>
        <taxon>Aspergillus</taxon>
        <taxon>Aspergillus subgen. Circumdati</taxon>
    </lineage>
</organism>
<gene>
    <name evidence="1" type="ORF">N8T08_001191</name>
</gene>
<dbReference type="Proteomes" id="UP001177260">
    <property type="component" value="Unassembled WGS sequence"/>
</dbReference>
<reference evidence="1 2" key="1">
    <citation type="journal article" date="2023" name="ACS Omega">
        <title>Identification of the Neoaspergillic Acid Biosynthesis Gene Cluster by Establishing an In Vitro CRISPR-Ribonucleoprotein Genetic System in Aspergillus melleus.</title>
        <authorList>
            <person name="Yuan B."/>
            <person name="Grau M.F."/>
            <person name="Murata R.M."/>
            <person name="Torok T."/>
            <person name="Venkateswaran K."/>
            <person name="Stajich J.E."/>
            <person name="Wang C.C.C."/>
        </authorList>
    </citation>
    <scope>NUCLEOTIDE SEQUENCE [LARGE SCALE GENOMIC DNA]</scope>
    <source>
        <strain evidence="1 2">IMV 1140</strain>
    </source>
</reference>
<name>A0ACC3AP97_9EURO</name>
<sequence length="542" mass="61466">MPARLSDLSGRTWRERRSFEYYFNHSGRAIAGPLDTRFWQGIILQLSRSEPAVWDAVIAISALYEDLDPFLGPPMVMPATSMDSVAKHHEPLGWYFRSMASMRERIGQNRVGSFLCLVTCLLYLCLENMQGHSVEALRLYEQGMRLIRAMQQRPVLRTGSYEDTVAKEVIIPMFFRLGASAMISAGYPVQKDLFMQTANDAICVPTMDSLRAAMVALNMEATMLVKSAFEYVHSATDQPNWLQALIAQQETLRLKLQRWKLVFATSQDGNPLQPNPAASVLLTFHIASTIMVSTCLSERQLPFDDYMAEFRHLVHHAWIALTPATECHSHRHTPFTFETGPGLPLYYVVIKCRDPSLRREALTLLKQTPQVQAFFKCPSWARLANMAIRLEEGKVRGLHLKMQIHSSSGYTKPSPSDPATTHDSLEPQECLAIGDLSHDPPIIHEVVGLTDIDEACFLTPQIKDPESTLIPEEQRLSSIGVVIAYRCDGTALDRNIFGEDDRDKATLLRQMKREEVFVQFTRNRLDALSGRWKQDRFFLAMD</sequence>
<keyword evidence="2" id="KW-1185">Reference proteome</keyword>
<accession>A0ACC3AP97</accession>